<protein>
    <submittedName>
        <fullName evidence="1">Uncharacterized protein</fullName>
    </submittedName>
</protein>
<reference evidence="1" key="1">
    <citation type="submission" date="2019-01" db="EMBL/GenBank/DDBJ databases">
        <authorList>
            <person name="Lista F."/>
            <person name="Anselmo A."/>
        </authorList>
    </citation>
    <scope>NUCLEOTIDE SEQUENCE</scope>
    <source>
        <strain evidence="1">2S</strain>
    </source>
</reference>
<dbReference type="AlphaFoldDB" id="A0A483P0Y5"/>
<organism evidence="1">
    <name type="scientific">Klebsiella pneumoniae</name>
    <dbReference type="NCBI Taxonomy" id="573"/>
    <lineage>
        <taxon>Bacteria</taxon>
        <taxon>Pseudomonadati</taxon>
        <taxon>Pseudomonadota</taxon>
        <taxon>Gammaproteobacteria</taxon>
        <taxon>Enterobacterales</taxon>
        <taxon>Enterobacteriaceae</taxon>
        <taxon>Klebsiella/Raoultella group</taxon>
        <taxon>Klebsiella</taxon>
        <taxon>Klebsiella pneumoniae complex</taxon>
    </lineage>
</organism>
<comment type="caution">
    <text evidence="1">The sequence shown here is derived from an EMBL/GenBank/DDBJ whole genome shotgun (WGS) entry which is preliminary data.</text>
</comment>
<dbReference type="EMBL" id="SDCU01000013">
    <property type="protein sequence ID" value="TCY04889.1"/>
    <property type="molecule type" value="Genomic_DNA"/>
</dbReference>
<gene>
    <name evidence="1" type="ORF">ETF11_12745</name>
</gene>
<sequence>MLNNIKAIALPFNDIAAVGNDYLLYVPLERCNLAPMNYLLKGGHRSGHFSLATTGVSDVTYQTIPAAFRH</sequence>
<proteinExistence type="predicted"/>
<accession>A0A483P0Y5</accession>
<name>A0A483P0Y5_KLEPN</name>
<dbReference type="RefSeq" id="WP_032433994.1">
    <property type="nucleotide sequence ID" value="NZ_CAAGXR010000001.1"/>
</dbReference>
<evidence type="ECO:0000313" key="1">
    <source>
        <dbReference type="EMBL" id="TCY04889.1"/>
    </source>
</evidence>